<dbReference type="InterPro" id="IPR000923">
    <property type="entry name" value="BlueCu_1"/>
</dbReference>
<dbReference type="PANTHER" id="PTHR36507">
    <property type="entry name" value="BLL1555 PROTEIN"/>
    <property type="match status" value="1"/>
</dbReference>
<dbReference type="AlphaFoldDB" id="A0AAP3E7J6"/>
<evidence type="ECO:0000256" key="6">
    <source>
        <dbReference type="ARBA" id="ARBA00023008"/>
    </source>
</evidence>
<accession>A0AAP3E7J6</accession>
<evidence type="ECO:0000313" key="10">
    <source>
        <dbReference type="Proteomes" id="UP001321047"/>
    </source>
</evidence>
<dbReference type="RefSeq" id="WP_342810264.1">
    <property type="nucleotide sequence ID" value="NZ_JAOPJZ010000026.1"/>
</dbReference>
<evidence type="ECO:0000256" key="7">
    <source>
        <dbReference type="PIRSR" id="PIRSR602386-1"/>
    </source>
</evidence>
<reference evidence="9 10" key="1">
    <citation type="submission" date="2022-09" db="EMBL/GenBank/DDBJ databases">
        <title>Enrichment on poylsaccharides allowed isolation of novel metabolic and taxonomic groups of Haloarchaea.</title>
        <authorList>
            <person name="Sorokin D.Y."/>
            <person name="Elcheninov A.G."/>
            <person name="Khizhniak T.V."/>
            <person name="Kolganova T.V."/>
            <person name="Kublanov I.V."/>
        </authorList>
    </citation>
    <scope>NUCLEOTIDE SEQUENCE [LARGE SCALE GENOMIC DNA]</scope>
    <source>
        <strain evidence="9 10">AArc-curdl1</strain>
    </source>
</reference>
<dbReference type="PROSITE" id="PS51257">
    <property type="entry name" value="PROKAR_LIPOPROTEIN"/>
    <property type="match status" value="1"/>
</dbReference>
<keyword evidence="10" id="KW-1185">Reference proteome</keyword>
<feature type="domain" description="Blue (type 1) copper" evidence="8">
    <location>
        <begin position="81"/>
        <end position="159"/>
    </location>
</feature>
<dbReference type="PROSITE" id="PS00196">
    <property type="entry name" value="COPPER_BLUE"/>
    <property type="match status" value="1"/>
</dbReference>
<evidence type="ECO:0000256" key="5">
    <source>
        <dbReference type="ARBA" id="ARBA00022982"/>
    </source>
</evidence>
<feature type="binding site" evidence="7">
    <location>
        <position position="148"/>
    </location>
    <ligand>
        <name>Cu cation</name>
        <dbReference type="ChEBI" id="CHEBI:23378"/>
    </ligand>
</feature>
<evidence type="ECO:0000256" key="1">
    <source>
        <dbReference type="ARBA" id="ARBA00004418"/>
    </source>
</evidence>
<keyword evidence="5" id="KW-0249">Electron transport</keyword>
<comment type="subcellular location">
    <subcellularLocation>
        <location evidence="1">Periplasm</location>
    </subcellularLocation>
</comment>
<dbReference type="InterPro" id="IPR008972">
    <property type="entry name" value="Cupredoxin"/>
</dbReference>
<feature type="binding site" evidence="7">
    <location>
        <position position="145"/>
    </location>
    <ligand>
        <name>Cu cation</name>
        <dbReference type="ChEBI" id="CHEBI:23378"/>
    </ligand>
</feature>
<protein>
    <submittedName>
        <fullName evidence="9">Plastocyanin/azurin family copper-binding protein</fullName>
    </submittedName>
</protein>
<keyword evidence="3 7" id="KW-0479">Metal-binding</keyword>
<evidence type="ECO:0000259" key="8">
    <source>
        <dbReference type="Pfam" id="PF00127"/>
    </source>
</evidence>
<sequence>MTSMPGRQTRRTLLTAGSIAAVSALAGCLFGDGEDDYYDGETFVDDEPDFDGHLEGIDHPGTVDWTEASDDEKIIYVGTGLEGMGYAPRAARVTVGSTVTWEWTGDGGRHDVVDTGGAFDSGELHEEGATFGFTFDEPGTYTYYCTPHRHRAMKGALEVVED</sequence>
<dbReference type="GO" id="GO:0009055">
    <property type="term" value="F:electron transfer activity"/>
    <property type="evidence" value="ECO:0007669"/>
    <property type="project" value="InterPro"/>
</dbReference>
<feature type="binding site" evidence="7">
    <location>
        <position position="153"/>
    </location>
    <ligand>
        <name>Cu cation</name>
        <dbReference type="ChEBI" id="CHEBI:23378"/>
    </ligand>
</feature>
<evidence type="ECO:0000256" key="3">
    <source>
        <dbReference type="ARBA" id="ARBA00022723"/>
    </source>
</evidence>
<dbReference type="InterPro" id="IPR028871">
    <property type="entry name" value="BlueCu_1_BS"/>
</dbReference>
<dbReference type="Gene3D" id="2.60.40.420">
    <property type="entry name" value="Cupredoxins - blue copper proteins"/>
    <property type="match status" value="1"/>
</dbReference>
<gene>
    <name evidence="9" type="ORF">OB919_18575</name>
</gene>
<name>A0AAP3E7J6_9EURY</name>
<comment type="cofactor">
    <cofactor evidence="7">
        <name>Cu cation</name>
        <dbReference type="ChEBI" id="CHEBI:23378"/>
    </cofactor>
    <text evidence="7">Binds 1 copper ion per subunit.</text>
</comment>
<dbReference type="EMBL" id="JAOPJZ010000026">
    <property type="protein sequence ID" value="MCU4753958.1"/>
    <property type="molecule type" value="Genomic_DNA"/>
</dbReference>
<dbReference type="Proteomes" id="UP001321047">
    <property type="component" value="Unassembled WGS sequence"/>
</dbReference>
<dbReference type="GO" id="GO:0005507">
    <property type="term" value="F:copper ion binding"/>
    <property type="evidence" value="ECO:0007669"/>
    <property type="project" value="InterPro"/>
</dbReference>
<feature type="binding site" evidence="7">
    <location>
        <position position="110"/>
    </location>
    <ligand>
        <name>Cu cation</name>
        <dbReference type="ChEBI" id="CHEBI:23378"/>
    </ligand>
</feature>
<evidence type="ECO:0000256" key="2">
    <source>
        <dbReference type="ARBA" id="ARBA00022448"/>
    </source>
</evidence>
<dbReference type="SUPFAM" id="SSF49503">
    <property type="entry name" value="Cupredoxins"/>
    <property type="match status" value="1"/>
</dbReference>
<dbReference type="InterPro" id="IPR052721">
    <property type="entry name" value="ET_Amicyanin"/>
</dbReference>
<dbReference type="PRINTS" id="PR00155">
    <property type="entry name" value="AMICYANIN"/>
</dbReference>
<dbReference type="PANTHER" id="PTHR36507:SF1">
    <property type="entry name" value="BLL1555 PROTEIN"/>
    <property type="match status" value="1"/>
</dbReference>
<organism evidence="9 10">
    <name type="scientific">Natronosalvus hydrolyticus</name>
    <dbReference type="NCBI Taxonomy" id="2979988"/>
    <lineage>
        <taxon>Archaea</taxon>
        <taxon>Methanobacteriati</taxon>
        <taxon>Methanobacteriota</taxon>
        <taxon>Stenosarchaea group</taxon>
        <taxon>Halobacteria</taxon>
        <taxon>Halobacteriales</taxon>
        <taxon>Natrialbaceae</taxon>
        <taxon>Natronosalvus</taxon>
    </lineage>
</organism>
<keyword evidence="4" id="KW-0574">Periplasm</keyword>
<keyword evidence="6 7" id="KW-0186">Copper</keyword>
<keyword evidence="2" id="KW-0813">Transport</keyword>
<evidence type="ECO:0000256" key="4">
    <source>
        <dbReference type="ARBA" id="ARBA00022764"/>
    </source>
</evidence>
<dbReference type="GO" id="GO:0042597">
    <property type="term" value="C:periplasmic space"/>
    <property type="evidence" value="ECO:0007669"/>
    <property type="project" value="UniProtKB-SubCell"/>
</dbReference>
<comment type="caution">
    <text evidence="9">The sequence shown here is derived from an EMBL/GenBank/DDBJ whole genome shotgun (WGS) entry which is preliminary data.</text>
</comment>
<dbReference type="Pfam" id="PF00127">
    <property type="entry name" value="Copper-bind"/>
    <property type="match status" value="1"/>
</dbReference>
<proteinExistence type="predicted"/>
<dbReference type="InterPro" id="IPR002386">
    <property type="entry name" value="Amicyanin/Pseudoazurin"/>
</dbReference>
<evidence type="ECO:0000313" key="9">
    <source>
        <dbReference type="EMBL" id="MCU4753958.1"/>
    </source>
</evidence>